<dbReference type="OrthoDB" id="276744at2759"/>
<protein>
    <submittedName>
        <fullName evidence="3">YDG domain-containing protein</fullName>
    </submittedName>
</protein>
<dbReference type="EMBL" id="UZAN01053254">
    <property type="protein sequence ID" value="VDP89886.1"/>
    <property type="molecule type" value="Genomic_DNA"/>
</dbReference>
<dbReference type="WBParaSite" id="ECPE_0001265001-mRNA-1">
    <property type="protein sequence ID" value="ECPE_0001265001-mRNA-1"/>
    <property type="gene ID" value="ECPE_0001265001"/>
</dbReference>
<evidence type="ECO:0000313" key="1">
    <source>
        <dbReference type="EMBL" id="VDP89886.1"/>
    </source>
</evidence>
<name>A0A183B079_9TREM</name>
<sequence>MEFKWKDTHTLQRDADGTPVGRFGPVTKTKYDSAVTYHFTTGELDKLERVQRAASTPVVGLRGTSYEGRLQATGLFPVAYRHRRGDLMCLRRIRKGDMGPELQQYFPLQTAPHAEALSHVAETLVSWSSVSLWTLRSTTLLNSLPAIVVEEKKDAAFKRRLDEHMKGLWENEHL</sequence>
<accession>A0A183B079</accession>
<proteinExistence type="predicted"/>
<organism evidence="3">
    <name type="scientific">Echinostoma caproni</name>
    <dbReference type="NCBI Taxonomy" id="27848"/>
    <lineage>
        <taxon>Eukaryota</taxon>
        <taxon>Metazoa</taxon>
        <taxon>Spiralia</taxon>
        <taxon>Lophotrochozoa</taxon>
        <taxon>Platyhelminthes</taxon>
        <taxon>Trematoda</taxon>
        <taxon>Digenea</taxon>
        <taxon>Plagiorchiida</taxon>
        <taxon>Echinostomata</taxon>
        <taxon>Echinostomatoidea</taxon>
        <taxon>Echinostomatidae</taxon>
        <taxon>Echinostoma</taxon>
    </lineage>
</organism>
<evidence type="ECO:0000313" key="3">
    <source>
        <dbReference type="WBParaSite" id="ECPE_0001265001-mRNA-1"/>
    </source>
</evidence>
<gene>
    <name evidence="1" type="ORF">ECPE_LOCUS12614</name>
</gene>
<reference evidence="3" key="1">
    <citation type="submission" date="2016-06" db="UniProtKB">
        <authorList>
            <consortium name="WormBaseParasite"/>
        </authorList>
    </citation>
    <scope>IDENTIFICATION</scope>
</reference>
<keyword evidence="2" id="KW-1185">Reference proteome</keyword>
<dbReference type="Proteomes" id="UP000272942">
    <property type="component" value="Unassembled WGS sequence"/>
</dbReference>
<dbReference type="AlphaFoldDB" id="A0A183B079"/>
<reference evidence="1 2" key="2">
    <citation type="submission" date="2018-11" db="EMBL/GenBank/DDBJ databases">
        <authorList>
            <consortium name="Pathogen Informatics"/>
        </authorList>
    </citation>
    <scope>NUCLEOTIDE SEQUENCE [LARGE SCALE GENOMIC DNA]</scope>
    <source>
        <strain evidence="1 2">Egypt</strain>
    </source>
</reference>
<evidence type="ECO:0000313" key="2">
    <source>
        <dbReference type="Proteomes" id="UP000272942"/>
    </source>
</evidence>